<dbReference type="AlphaFoldDB" id="A0A1H9RDS2"/>
<dbReference type="EMBL" id="FOGV01000004">
    <property type="protein sequence ID" value="SER70824.1"/>
    <property type="molecule type" value="Genomic_DNA"/>
</dbReference>
<organism evidence="2 3">
    <name type="scientific">Salisediminibacterium halotolerans</name>
    <dbReference type="NCBI Taxonomy" id="517425"/>
    <lineage>
        <taxon>Bacteria</taxon>
        <taxon>Bacillati</taxon>
        <taxon>Bacillota</taxon>
        <taxon>Bacilli</taxon>
        <taxon>Bacillales</taxon>
        <taxon>Bacillaceae</taxon>
        <taxon>Salisediminibacterium</taxon>
    </lineage>
</organism>
<reference evidence="3" key="1">
    <citation type="submission" date="2016-10" db="EMBL/GenBank/DDBJ databases">
        <authorList>
            <person name="de Groot N.N."/>
        </authorList>
    </citation>
    <scope>NUCLEOTIDE SEQUENCE [LARGE SCALE GENOMIC DNA]</scope>
    <source>
        <strain evidence="3">10nlg</strain>
    </source>
</reference>
<dbReference type="STRING" id="1464123.SAMN05444126_104110"/>
<keyword evidence="3" id="KW-1185">Reference proteome</keyword>
<sequence length="934" mass="107078">MAVLTDIRYDKLRNWIKDARENGVSWDSIKLGNETNEEGLKEFLAEQRKRNFWPETTVEEWYEIVESKKKSEQEMKNAEIRNQAGEIIETGQRNETNIPEDPRSSWQLYKKHLRDKGFPEHVLENIEKSSQSVLSLLSTDTQESGPVKGLVVGHVQSGKTANMAGVMAMAADYGWNIFIVLSGLVENLREQTQTRLINDLKHAGNISWRSLQNLRKNAPSGNRVQDFHFSNSADAHLYVCLKNKKRLENLLDWMQDDVNKYENMKVLVIDDEADQGSINTADVESEERKAINQLIVNLVEGRTKRNEIVYKKPKAMNYVSYTATPYANFLNEFKPESLYPKNFIKMLGTTNEYFGPKEIFGVEGHDEFQGLDIIREVSGEDSEQIINIHKGNSEEIPQSLKESIAWFLSGTASLKVHGYKKPLTMMIHASHKQAHHSNLSDSIRNWLENEKKSNILALCKEVWEKETERFTKEELFYSFPDYSGDPDKMYEYQSFHQIEGAVLKLINKISHIPLNDDGELEFHEHIHLCVDNSSNNAGSSDGMYVRLEYPDDKELAKLNEAPAFIVVGGTTLSRGLTMEGLISTYFLRGSKQADTLMQMGRWFGYRLKYELYPRIWMERDVFDKFVFLSTLEYELRETLEQFSKGTADPKDYGPRVKNTPGVSWMRVTAPDRQQSAEKVDIDFTGSSTQTILFNNYESELKTNIAAAHDFISSLGEGEQEAEKGKVIWRDVKFDDIANNLLTKMYFHEQTSVFNSKELPEMIKWVNDKTEKGLIDNWNVIVSGKVPKNLPDEKIWELPNNTPIGKVTRNRKATSKDYDLINIGVLRAPADLYADVQSHNLSEENYKELQKSNPSTKKVGEIRKEAGLQHTPIIIIYRIDKDSKSENLQKRHNLEAEEDLIGICLRIPGINTETGKSYGGLQMSIPDHLQSEEDD</sequence>
<dbReference type="InterPro" id="IPR018310">
    <property type="entry name" value="Put_endonuclease_Z1-dom"/>
</dbReference>
<name>A0A1H9RDS2_9BACI</name>
<evidence type="ECO:0000313" key="2">
    <source>
        <dbReference type="EMBL" id="SER70824.1"/>
    </source>
</evidence>
<dbReference type="Pfam" id="PF10593">
    <property type="entry name" value="Z1"/>
    <property type="match status" value="1"/>
</dbReference>
<accession>A0A1H9RDS2</accession>
<evidence type="ECO:0000259" key="1">
    <source>
        <dbReference type="Pfam" id="PF10593"/>
    </source>
</evidence>
<dbReference type="Proteomes" id="UP000199318">
    <property type="component" value="Unassembled WGS sequence"/>
</dbReference>
<dbReference type="RefSeq" id="WP_093072136.1">
    <property type="nucleotide sequence ID" value="NZ_FOGV01000004.1"/>
</dbReference>
<dbReference type="OrthoDB" id="436461at2"/>
<gene>
    <name evidence="2" type="ORF">SAMN05444126_104110</name>
</gene>
<protein>
    <submittedName>
        <fullName evidence="2">Z1 domain-containing protein</fullName>
    </submittedName>
</protein>
<proteinExistence type="predicted"/>
<comment type="caution">
    <text evidence="2">The sequence shown here is derived from an EMBL/GenBank/DDBJ whole genome shotgun (WGS) entry which is preliminary data.</text>
</comment>
<feature type="domain" description="Putative endonuclease Z1" evidence="1">
    <location>
        <begin position="399"/>
        <end position="660"/>
    </location>
</feature>
<evidence type="ECO:0000313" key="3">
    <source>
        <dbReference type="Proteomes" id="UP000199318"/>
    </source>
</evidence>